<keyword evidence="1" id="KW-0732">Signal</keyword>
<feature type="chain" id="PRO_5039664838" description="DUF4139 domain-containing protein" evidence="1">
    <location>
        <begin position="23"/>
        <end position="574"/>
    </location>
</feature>
<dbReference type="AlphaFoldDB" id="A0A916JV10"/>
<comment type="caution">
    <text evidence="2">The sequence shown here is derived from an EMBL/GenBank/DDBJ whole genome shotgun (WGS) entry which is preliminary data.</text>
</comment>
<protein>
    <recommendedName>
        <fullName evidence="4">DUF4139 domain-containing protein</fullName>
    </recommendedName>
</protein>
<sequence length="574" mass="62714">MNHSWKKTAAALVITASIATSGAGYIVLAADETVSEAGVRASTVYRLTDQLDFEVKGVLNEHIADGTRLGAVVRIKNNSATIARVPEYELRARTSGGIEYTLQPSGLNVKSIQPKASTELSFMTVIDRTDELSLTELSWTDVDLYVYPKKETRIATAPIAGEAWRGSDSAFADPSAVKPWGEPFQIPALTSPIRYTPAVVNKESTAEGTVYVVQLLAHNPAGQRETVPEFIVEGKSDGKVYAGKRVEQQPVTLDANEEKYIHYAIATDQDTVLNSINVLTPELFAQAGGPAVKYNVGRLNVALPARAANLTYEAYRLGMPMTFDKRSELIHPNLEVSVVELYMHKNEEEGSQTVTAKFKLYNKSDRPMAVPVFQADLVGSDGNEYSGSRQSAAAANVLPNAAITVNYAFPVPLSETGTELALKIQDATTAAPFKSTIAAYSVALQQPASSENEFSVYPFRVKIDSWTVGVMFNQNAKLAYTYKGKFHLDLQREDQVQVDGSFPHLLFELYDSSGRLIGTAKGSFLGANRLVTGENNITFDATTEQFEHTLTVRLYEVFTTATGESKRLLGTYKQ</sequence>
<name>A0A916JV10_9BACL</name>
<organism evidence="2 3">
    <name type="scientific">Paenibacillus solanacearum</name>
    <dbReference type="NCBI Taxonomy" id="2048548"/>
    <lineage>
        <taxon>Bacteria</taxon>
        <taxon>Bacillati</taxon>
        <taxon>Bacillota</taxon>
        <taxon>Bacilli</taxon>
        <taxon>Bacillales</taxon>
        <taxon>Paenibacillaceae</taxon>
        <taxon>Paenibacillus</taxon>
    </lineage>
</organism>
<reference evidence="2" key="1">
    <citation type="submission" date="2021-06" db="EMBL/GenBank/DDBJ databases">
        <authorList>
            <person name="Criscuolo A."/>
        </authorList>
    </citation>
    <scope>NUCLEOTIDE SEQUENCE</scope>
    <source>
        <strain evidence="2">CIP111600</strain>
    </source>
</reference>
<keyword evidence="3" id="KW-1185">Reference proteome</keyword>
<accession>A0A916JV10</accession>
<gene>
    <name evidence="2" type="ORF">PAESOLCIP111_00767</name>
</gene>
<evidence type="ECO:0000256" key="1">
    <source>
        <dbReference type="SAM" id="SignalP"/>
    </source>
</evidence>
<evidence type="ECO:0000313" key="2">
    <source>
        <dbReference type="EMBL" id="CAG7605046.1"/>
    </source>
</evidence>
<dbReference type="RefSeq" id="WP_218090580.1">
    <property type="nucleotide sequence ID" value="NZ_CAJVAS010000002.1"/>
</dbReference>
<dbReference type="Proteomes" id="UP000693672">
    <property type="component" value="Unassembled WGS sequence"/>
</dbReference>
<feature type="signal peptide" evidence="1">
    <location>
        <begin position="1"/>
        <end position="22"/>
    </location>
</feature>
<evidence type="ECO:0008006" key="4">
    <source>
        <dbReference type="Google" id="ProtNLM"/>
    </source>
</evidence>
<proteinExistence type="predicted"/>
<dbReference type="EMBL" id="CAJVAS010000002">
    <property type="protein sequence ID" value="CAG7605046.1"/>
    <property type="molecule type" value="Genomic_DNA"/>
</dbReference>
<evidence type="ECO:0000313" key="3">
    <source>
        <dbReference type="Proteomes" id="UP000693672"/>
    </source>
</evidence>